<evidence type="ECO:0000313" key="3">
    <source>
        <dbReference type="EMBL" id="TSI12622.1"/>
    </source>
</evidence>
<keyword evidence="2" id="KW-0812">Transmembrane</keyword>
<gene>
    <name evidence="3" type="ORF">FO013_19295</name>
</gene>
<dbReference type="RefSeq" id="WP_143924186.1">
    <property type="nucleotide sequence ID" value="NZ_VLTK01000015.1"/>
</dbReference>
<keyword evidence="4" id="KW-1185">Reference proteome</keyword>
<evidence type="ECO:0000256" key="2">
    <source>
        <dbReference type="SAM" id="Phobius"/>
    </source>
</evidence>
<dbReference type="Proteomes" id="UP000316406">
    <property type="component" value="Unassembled WGS sequence"/>
</dbReference>
<keyword evidence="2" id="KW-1133">Transmembrane helix</keyword>
<dbReference type="OrthoDB" id="4809613at2"/>
<keyword evidence="2" id="KW-0472">Membrane</keyword>
<accession>A0A556C5B2</accession>
<sequence length="95" mass="10885">MDIPSFLATYGGPGGLAVAAVWWAISDRKFSAERRAELREDIEREQADNTRLREDLAQESAKRIAAESERDQERAKRITIEDQLRLLLIERGDDQ</sequence>
<dbReference type="AlphaFoldDB" id="A0A556C5B2"/>
<evidence type="ECO:0000313" key="4">
    <source>
        <dbReference type="Proteomes" id="UP000316406"/>
    </source>
</evidence>
<organism evidence="3 4">
    <name type="scientific">Brevibacterium aurantiacum</name>
    <dbReference type="NCBI Taxonomy" id="273384"/>
    <lineage>
        <taxon>Bacteria</taxon>
        <taxon>Bacillati</taxon>
        <taxon>Actinomycetota</taxon>
        <taxon>Actinomycetes</taxon>
        <taxon>Micrococcales</taxon>
        <taxon>Brevibacteriaceae</taxon>
        <taxon>Brevibacterium</taxon>
    </lineage>
</organism>
<comment type="caution">
    <text evidence="3">The sequence shown here is derived from an EMBL/GenBank/DDBJ whole genome shotgun (WGS) entry which is preliminary data.</text>
</comment>
<protein>
    <submittedName>
        <fullName evidence="3">Uncharacterized protein</fullName>
    </submittedName>
</protein>
<keyword evidence="1" id="KW-0175">Coiled coil</keyword>
<feature type="transmembrane region" description="Helical" evidence="2">
    <location>
        <begin position="6"/>
        <end position="25"/>
    </location>
</feature>
<feature type="coiled-coil region" evidence="1">
    <location>
        <begin position="28"/>
        <end position="69"/>
    </location>
</feature>
<dbReference type="EMBL" id="VLTK01000015">
    <property type="protein sequence ID" value="TSI12622.1"/>
    <property type="molecule type" value="Genomic_DNA"/>
</dbReference>
<proteinExistence type="predicted"/>
<name>A0A556C5B2_BREAU</name>
<evidence type="ECO:0000256" key="1">
    <source>
        <dbReference type="SAM" id="Coils"/>
    </source>
</evidence>
<reference evidence="3 4" key="1">
    <citation type="submission" date="2019-07" db="EMBL/GenBank/DDBJ databases">
        <title>Draft genome sequence of Brevibacterium aurantiacum XU54 isolated from Xinjiang China.</title>
        <authorList>
            <person name="Xu X."/>
        </authorList>
    </citation>
    <scope>NUCLEOTIDE SEQUENCE [LARGE SCALE GENOMIC DNA]</scope>
    <source>
        <strain evidence="3 4">XU54</strain>
    </source>
</reference>